<dbReference type="Proteomes" id="UP001497453">
    <property type="component" value="Chromosome 9"/>
</dbReference>
<evidence type="ECO:0000256" key="1">
    <source>
        <dbReference type="SAM" id="Phobius"/>
    </source>
</evidence>
<keyword evidence="3" id="KW-1185">Reference proteome</keyword>
<feature type="transmembrane region" description="Helical" evidence="1">
    <location>
        <begin position="49"/>
        <end position="72"/>
    </location>
</feature>
<reference evidence="3" key="1">
    <citation type="submission" date="2024-04" db="EMBL/GenBank/DDBJ databases">
        <authorList>
            <person name="Shaw F."/>
            <person name="Minotto A."/>
        </authorList>
    </citation>
    <scope>NUCLEOTIDE SEQUENCE [LARGE SCALE GENOMIC DNA]</scope>
</reference>
<keyword evidence="1" id="KW-0812">Transmembrane</keyword>
<dbReference type="EMBL" id="OZ037952">
    <property type="protein sequence ID" value="CAL1717205.1"/>
    <property type="molecule type" value="Genomic_DNA"/>
</dbReference>
<keyword evidence="1" id="KW-0472">Membrane</keyword>
<accession>A0ABP1EBE8</accession>
<evidence type="ECO:0000313" key="3">
    <source>
        <dbReference type="Proteomes" id="UP001497453"/>
    </source>
</evidence>
<organism evidence="2 3">
    <name type="scientific">Somion occarium</name>
    <dbReference type="NCBI Taxonomy" id="3059160"/>
    <lineage>
        <taxon>Eukaryota</taxon>
        <taxon>Fungi</taxon>
        <taxon>Dikarya</taxon>
        <taxon>Basidiomycota</taxon>
        <taxon>Agaricomycotina</taxon>
        <taxon>Agaricomycetes</taxon>
        <taxon>Polyporales</taxon>
        <taxon>Cerrenaceae</taxon>
        <taxon>Somion</taxon>
    </lineage>
</organism>
<sequence length="184" mass="20337">MIGVASVGLSRPFLTSCCLRNILQAWTWDVLLSFASEIRMFWKHEFPTLPDVVCLLACITTAGYLIAMPLLAVAPFSCYTLTKTADWFGALALPCNSLLFLLRVKAAFHESRWISGAFCVLWLSTLGSFTGPFTIDAVNIDGLHCVLDVQRLSAFGFLAVAVFDIIVFLAISIQVVTYAEWDEN</sequence>
<evidence type="ECO:0000313" key="2">
    <source>
        <dbReference type="EMBL" id="CAL1717205.1"/>
    </source>
</evidence>
<proteinExistence type="predicted"/>
<protein>
    <submittedName>
        <fullName evidence="2">Uncharacterized protein</fullName>
    </submittedName>
</protein>
<feature type="transmembrane region" description="Helical" evidence="1">
    <location>
        <begin position="84"/>
        <end position="102"/>
    </location>
</feature>
<keyword evidence="1" id="KW-1133">Transmembrane helix</keyword>
<feature type="transmembrane region" description="Helical" evidence="1">
    <location>
        <begin position="155"/>
        <end position="179"/>
    </location>
</feature>
<gene>
    <name evidence="2" type="ORF">GFSPODELE1_LOCUS11100</name>
</gene>
<feature type="transmembrane region" description="Helical" evidence="1">
    <location>
        <begin position="114"/>
        <end position="135"/>
    </location>
</feature>
<name>A0ABP1EBE8_9APHY</name>